<dbReference type="Pfam" id="PF07690">
    <property type="entry name" value="MFS_1"/>
    <property type="match status" value="1"/>
</dbReference>
<reference evidence="7" key="1">
    <citation type="journal article" date="2020" name="Stud. Mycol.">
        <title>101 Dothideomycetes genomes: a test case for predicting lifestyles and emergence of pathogens.</title>
        <authorList>
            <person name="Haridas S."/>
            <person name="Albert R."/>
            <person name="Binder M."/>
            <person name="Bloem J."/>
            <person name="Labutti K."/>
            <person name="Salamov A."/>
            <person name="Andreopoulos B."/>
            <person name="Baker S."/>
            <person name="Barry K."/>
            <person name="Bills G."/>
            <person name="Bluhm B."/>
            <person name="Cannon C."/>
            <person name="Castanera R."/>
            <person name="Culley D."/>
            <person name="Daum C."/>
            <person name="Ezra D."/>
            <person name="Gonzalez J."/>
            <person name="Henrissat B."/>
            <person name="Kuo A."/>
            <person name="Liang C."/>
            <person name="Lipzen A."/>
            <person name="Lutzoni F."/>
            <person name="Magnuson J."/>
            <person name="Mondo S."/>
            <person name="Nolan M."/>
            <person name="Ohm R."/>
            <person name="Pangilinan J."/>
            <person name="Park H.-J."/>
            <person name="Ramirez L."/>
            <person name="Alfaro M."/>
            <person name="Sun H."/>
            <person name="Tritt A."/>
            <person name="Yoshinaga Y."/>
            <person name="Zwiers L.-H."/>
            <person name="Turgeon B."/>
            <person name="Goodwin S."/>
            <person name="Spatafora J."/>
            <person name="Crous P."/>
            <person name="Grigoriev I."/>
        </authorList>
    </citation>
    <scope>NUCLEOTIDE SEQUENCE</scope>
    <source>
        <strain evidence="7">CBS 675.92</strain>
    </source>
</reference>
<dbReference type="Gene3D" id="1.20.1250.20">
    <property type="entry name" value="MFS general substrate transporter like domains"/>
    <property type="match status" value="1"/>
</dbReference>
<evidence type="ECO:0000256" key="1">
    <source>
        <dbReference type="ARBA" id="ARBA00004141"/>
    </source>
</evidence>
<feature type="transmembrane region" description="Helical" evidence="5">
    <location>
        <begin position="98"/>
        <end position="117"/>
    </location>
</feature>
<evidence type="ECO:0000256" key="2">
    <source>
        <dbReference type="ARBA" id="ARBA00022692"/>
    </source>
</evidence>
<keyword evidence="4 5" id="KW-0472">Membrane</keyword>
<dbReference type="InterPro" id="IPR036259">
    <property type="entry name" value="MFS_trans_sf"/>
</dbReference>
<dbReference type="SUPFAM" id="SSF103473">
    <property type="entry name" value="MFS general substrate transporter"/>
    <property type="match status" value="1"/>
</dbReference>
<dbReference type="AlphaFoldDB" id="A0A6A5U3I7"/>
<organism evidence="7 8">
    <name type="scientific">Byssothecium circinans</name>
    <dbReference type="NCBI Taxonomy" id="147558"/>
    <lineage>
        <taxon>Eukaryota</taxon>
        <taxon>Fungi</taxon>
        <taxon>Dikarya</taxon>
        <taxon>Ascomycota</taxon>
        <taxon>Pezizomycotina</taxon>
        <taxon>Dothideomycetes</taxon>
        <taxon>Pleosporomycetidae</taxon>
        <taxon>Pleosporales</taxon>
        <taxon>Massarineae</taxon>
        <taxon>Massarinaceae</taxon>
        <taxon>Byssothecium</taxon>
    </lineage>
</organism>
<feature type="domain" description="Major facilitator superfamily (MFS) profile" evidence="6">
    <location>
        <begin position="33"/>
        <end position="536"/>
    </location>
</feature>
<dbReference type="PANTHER" id="PTHR23501:SF43">
    <property type="entry name" value="MULTIDRUG TRANSPORTER, PUTATIVE (AFU_ORTHOLOGUE AFUA_6G03040)-RELATED"/>
    <property type="match status" value="1"/>
</dbReference>
<feature type="transmembrane region" description="Helical" evidence="5">
    <location>
        <begin position="376"/>
        <end position="396"/>
    </location>
</feature>
<dbReference type="EMBL" id="ML976987">
    <property type="protein sequence ID" value="KAF1958519.1"/>
    <property type="molecule type" value="Genomic_DNA"/>
</dbReference>
<evidence type="ECO:0000313" key="7">
    <source>
        <dbReference type="EMBL" id="KAF1958519.1"/>
    </source>
</evidence>
<feature type="transmembrane region" description="Helical" evidence="5">
    <location>
        <begin position="123"/>
        <end position="147"/>
    </location>
</feature>
<keyword evidence="8" id="KW-1185">Reference proteome</keyword>
<feature type="transmembrane region" description="Helical" evidence="5">
    <location>
        <begin position="159"/>
        <end position="180"/>
    </location>
</feature>
<sequence>MTKLKAENVDASISGEDHTLPRQYIQGWRLHAITVALCLSIFLASLEVSIVATSLVSISNSLRSFERNSWIVNAYMLTYTSFLIIWAKLSDIFGRKSFILASILLFVVFSGACGAAATTEQLIVFRAFQGLAGAGTYSLTVVVFFELVPSARFASYTSIVSSVLAIALLLGPLLGGAIVNTTTWRWVFLINVPIGAVAAFVLMISIPNGFPNHVSHSIPDESVKPSILSKTNFQRIDVIGTTLLLAASVLLVSAFEEAAQGRSWVSGLVVSFLAVSAVLWIAFIFWERRITLAAGLQQPIFPWRFLQSRIRVGMIISMILTGGPFTVCVIQIPQRFQAVNGLSPLDAGIRLLAFAIASPFGSALAPLICKKAKVPPIYLCFVGSALQIVGVTLLSTLSNTSSISHAQYGYQIIAGVGVGINLACLVVLAPFTVEERDKSVAMSSMVQFRTLGGALCLAITASVFNKFIRSHLSQILSPQEMDGILKYAASINSFPVGVRQDLVAILSRGYNLQFKILIGFAAAQIPATLLMWKKEQILV</sequence>
<feature type="transmembrane region" description="Helical" evidence="5">
    <location>
        <begin position="267"/>
        <end position="286"/>
    </location>
</feature>
<dbReference type="PANTHER" id="PTHR23501">
    <property type="entry name" value="MAJOR FACILITATOR SUPERFAMILY"/>
    <property type="match status" value="1"/>
</dbReference>
<gene>
    <name evidence="7" type="ORF">CC80DRAFT_491066</name>
</gene>
<dbReference type="PROSITE" id="PS50850">
    <property type="entry name" value="MFS"/>
    <property type="match status" value="1"/>
</dbReference>
<feature type="transmembrane region" description="Helical" evidence="5">
    <location>
        <begin position="70"/>
        <end position="86"/>
    </location>
</feature>
<dbReference type="GO" id="GO:0005886">
    <property type="term" value="C:plasma membrane"/>
    <property type="evidence" value="ECO:0007669"/>
    <property type="project" value="TreeGrafter"/>
</dbReference>
<proteinExistence type="predicted"/>
<protein>
    <submittedName>
        <fullName evidence="7">MFS multidrug transporter-like protein</fullName>
    </submittedName>
</protein>
<feature type="transmembrane region" description="Helical" evidence="5">
    <location>
        <begin position="186"/>
        <end position="206"/>
    </location>
</feature>
<feature type="transmembrane region" description="Helical" evidence="5">
    <location>
        <begin position="408"/>
        <end position="429"/>
    </location>
</feature>
<evidence type="ECO:0000313" key="8">
    <source>
        <dbReference type="Proteomes" id="UP000800035"/>
    </source>
</evidence>
<keyword evidence="3 5" id="KW-1133">Transmembrane helix</keyword>
<evidence type="ECO:0000256" key="4">
    <source>
        <dbReference type="ARBA" id="ARBA00023136"/>
    </source>
</evidence>
<feature type="transmembrane region" description="Helical" evidence="5">
    <location>
        <begin position="312"/>
        <end position="332"/>
    </location>
</feature>
<feature type="transmembrane region" description="Helical" evidence="5">
    <location>
        <begin position="347"/>
        <end position="369"/>
    </location>
</feature>
<dbReference type="Proteomes" id="UP000800035">
    <property type="component" value="Unassembled WGS sequence"/>
</dbReference>
<evidence type="ECO:0000256" key="5">
    <source>
        <dbReference type="SAM" id="Phobius"/>
    </source>
</evidence>
<evidence type="ECO:0000256" key="3">
    <source>
        <dbReference type="ARBA" id="ARBA00022989"/>
    </source>
</evidence>
<dbReference type="GO" id="GO:0022857">
    <property type="term" value="F:transmembrane transporter activity"/>
    <property type="evidence" value="ECO:0007669"/>
    <property type="project" value="InterPro"/>
</dbReference>
<accession>A0A6A5U3I7</accession>
<comment type="subcellular location">
    <subcellularLocation>
        <location evidence="1">Membrane</location>
        <topology evidence="1">Multi-pass membrane protein</topology>
    </subcellularLocation>
</comment>
<feature type="transmembrane region" description="Helical" evidence="5">
    <location>
        <begin position="32"/>
        <end position="58"/>
    </location>
</feature>
<name>A0A6A5U3I7_9PLEO</name>
<dbReference type="OrthoDB" id="440553at2759"/>
<dbReference type="InterPro" id="IPR011701">
    <property type="entry name" value="MFS"/>
</dbReference>
<dbReference type="Gene3D" id="1.20.1720.10">
    <property type="entry name" value="Multidrug resistance protein D"/>
    <property type="match status" value="1"/>
</dbReference>
<dbReference type="InterPro" id="IPR020846">
    <property type="entry name" value="MFS_dom"/>
</dbReference>
<keyword evidence="2 5" id="KW-0812">Transmembrane</keyword>
<feature type="transmembrane region" description="Helical" evidence="5">
    <location>
        <begin position="450"/>
        <end position="468"/>
    </location>
</feature>
<evidence type="ECO:0000259" key="6">
    <source>
        <dbReference type="PROSITE" id="PS50850"/>
    </source>
</evidence>
<dbReference type="PRINTS" id="PR01036">
    <property type="entry name" value="TCRTETB"/>
</dbReference>